<comment type="caution">
    <text evidence="2">The sequence shown here is derived from an EMBL/GenBank/DDBJ whole genome shotgun (WGS) entry which is preliminary data.</text>
</comment>
<name>A0AAI9XED9_9PEZI</name>
<accession>A0AAI9XED9</accession>
<evidence type="ECO:0000313" key="2">
    <source>
        <dbReference type="EMBL" id="KAK1445852.1"/>
    </source>
</evidence>
<evidence type="ECO:0000313" key="3">
    <source>
        <dbReference type="Proteomes" id="UP001239795"/>
    </source>
</evidence>
<feature type="region of interest" description="Disordered" evidence="1">
    <location>
        <begin position="26"/>
        <end position="49"/>
    </location>
</feature>
<keyword evidence="3" id="KW-1185">Reference proteome</keyword>
<reference evidence="2 3" key="1">
    <citation type="submission" date="2016-10" db="EMBL/GenBank/DDBJ databases">
        <title>The genome sequence of Colletotrichum fioriniae PJ7.</title>
        <authorList>
            <person name="Baroncelli R."/>
        </authorList>
    </citation>
    <scope>NUCLEOTIDE SEQUENCE [LARGE SCALE GENOMIC DNA]</scope>
    <source>
        <strain evidence="2">Col 31</strain>
    </source>
</reference>
<dbReference type="AlphaFoldDB" id="A0AAI9XED9"/>
<sequence length="49" mass="5322">MPPRQLATRGSLGKKAQIVKRSHPNALTCPQLPRPQAPQSMTPCFEPGV</sequence>
<gene>
    <name evidence="2" type="ORF">CMEL01_10095</name>
</gene>
<organism evidence="2 3">
    <name type="scientific">Colletotrichum melonis</name>
    <dbReference type="NCBI Taxonomy" id="1209925"/>
    <lineage>
        <taxon>Eukaryota</taxon>
        <taxon>Fungi</taxon>
        <taxon>Dikarya</taxon>
        <taxon>Ascomycota</taxon>
        <taxon>Pezizomycotina</taxon>
        <taxon>Sordariomycetes</taxon>
        <taxon>Hypocreomycetidae</taxon>
        <taxon>Glomerellales</taxon>
        <taxon>Glomerellaceae</taxon>
        <taxon>Colletotrichum</taxon>
        <taxon>Colletotrichum acutatum species complex</taxon>
    </lineage>
</organism>
<dbReference type="EMBL" id="MLGG01000090">
    <property type="protein sequence ID" value="KAK1445852.1"/>
    <property type="molecule type" value="Genomic_DNA"/>
</dbReference>
<dbReference type="Proteomes" id="UP001239795">
    <property type="component" value="Unassembled WGS sequence"/>
</dbReference>
<proteinExistence type="predicted"/>
<evidence type="ECO:0000256" key="1">
    <source>
        <dbReference type="SAM" id="MobiDB-lite"/>
    </source>
</evidence>
<protein>
    <submittedName>
        <fullName evidence="2">Uncharacterized protein</fullName>
    </submittedName>
</protein>